<dbReference type="InterPro" id="IPR001650">
    <property type="entry name" value="Helicase_C-like"/>
</dbReference>
<evidence type="ECO:0000256" key="11">
    <source>
        <dbReference type="ARBA" id="ARBA00048988"/>
    </source>
</evidence>
<dbReference type="Pfam" id="PF00270">
    <property type="entry name" value="DEAD"/>
    <property type="match status" value="1"/>
</dbReference>
<dbReference type="PROSITE" id="PS51194">
    <property type="entry name" value="HELICASE_CTER"/>
    <property type="match status" value="1"/>
</dbReference>
<feature type="binding site" evidence="12">
    <location>
        <position position="539"/>
    </location>
    <ligand>
        <name>Zn(2+)</name>
        <dbReference type="ChEBI" id="CHEBI:29105"/>
        <label>2</label>
    </ligand>
</feature>
<evidence type="ECO:0000313" key="16">
    <source>
        <dbReference type="Proteomes" id="UP000035553"/>
    </source>
</evidence>
<dbReference type="SMART" id="SM00487">
    <property type="entry name" value="DEXDc"/>
    <property type="match status" value="1"/>
</dbReference>
<dbReference type="EC" id="5.6.2.4" evidence="12"/>
<dbReference type="GO" id="GO:0043138">
    <property type="term" value="F:3'-5' DNA helicase activity"/>
    <property type="evidence" value="ECO:0007669"/>
    <property type="project" value="UniProtKB-EC"/>
</dbReference>
<protein>
    <recommendedName>
        <fullName evidence="12">Replication restart protein PriA</fullName>
    </recommendedName>
    <alternativeName>
        <fullName evidence="12">ATP-dependent DNA helicase PriA</fullName>
        <ecNumber evidence="12">5.6.2.4</ecNumber>
    </alternativeName>
    <alternativeName>
        <fullName evidence="12">DNA 3'-5' helicase PriA</fullName>
    </alternativeName>
</protein>
<dbReference type="PANTHER" id="PTHR30580:SF0">
    <property type="entry name" value="PRIMOSOMAL PROTEIN N"/>
    <property type="match status" value="1"/>
</dbReference>
<feature type="binding site" evidence="12">
    <location>
        <position position="521"/>
    </location>
    <ligand>
        <name>Zn(2+)</name>
        <dbReference type="ChEBI" id="CHEBI:29105"/>
        <label>2</label>
    </ligand>
</feature>
<feature type="binding site" evidence="12">
    <location>
        <position position="512"/>
    </location>
    <ligand>
        <name>Zn(2+)</name>
        <dbReference type="ChEBI" id="CHEBI:29105"/>
        <label>1</label>
    </ligand>
</feature>
<feature type="binding site" evidence="12">
    <location>
        <position position="552"/>
    </location>
    <ligand>
        <name>Zn(2+)</name>
        <dbReference type="ChEBI" id="CHEBI:29105"/>
        <label>1</label>
    </ligand>
</feature>
<feature type="domain" description="Helicase ATP-binding" evidence="13">
    <location>
        <begin position="284"/>
        <end position="450"/>
    </location>
</feature>
<dbReference type="InterPro" id="IPR014001">
    <property type="entry name" value="Helicase_ATP-bd"/>
</dbReference>
<comment type="cofactor">
    <cofactor evidence="12">
        <name>Zn(2+)</name>
        <dbReference type="ChEBI" id="CHEBI:29105"/>
    </cofactor>
    <text evidence="12">Binds 2 zinc ions per subunit.</text>
</comment>
<dbReference type="PANTHER" id="PTHR30580">
    <property type="entry name" value="PRIMOSOMAL PROTEIN N"/>
    <property type="match status" value="1"/>
</dbReference>
<evidence type="ECO:0000256" key="10">
    <source>
        <dbReference type="ARBA" id="ARBA00023235"/>
    </source>
</evidence>
<dbReference type="InterPro" id="IPR027417">
    <property type="entry name" value="P-loop_NTPase"/>
</dbReference>
<keyword evidence="3 12" id="KW-0479">Metal-binding</keyword>
<feature type="binding site" evidence="12">
    <location>
        <position position="515"/>
    </location>
    <ligand>
        <name>Zn(2+)</name>
        <dbReference type="ChEBI" id="CHEBI:29105"/>
        <label>1</label>
    </ligand>
</feature>
<dbReference type="Pfam" id="PF17764">
    <property type="entry name" value="PriA_3primeBD"/>
    <property type="match status" value="1"/>
</dbReference>
<comment type="subunit">
    <text evidence="12">Component of the replication restart primosome.</text>
</comment>
<dbReference type="GO" id="GO:0005524">
    <property type="term" value="F:ATP binding"/>
    <property type="evidence" value="ECO:0007669"/>
    <property type="project" value="UniProtKB-UniRule"/>
</dbReference>
<dbReference type="GO" id="GO:1990077">
    <property type="term" value="C:primosome complex"/>
    <property type="evidence" value="ECO:0007669"/>
    <property type="project" value="UniProtKB-UniRule"/>
</dbReference>
<dbReference type="Gene3D" id="3.40.50.300">
    <property type="entry name" value="P-loop containing nucleotide triphosphate hydrolases"/>
    <property type="match status" value="2"/>
</dbReference>
<keyword evidence="9 12" id="KW-0238">DNA-binding</keyword>
<dbReference type="FunFam" id="3.40.50.300:FF:000489">
    <property type="entry name" value="Primosome assembly protein PriA"/>
    <property type="match status" value="1"/>
</dbReference>
<evidence type="ECO:0000256" key="4">
    <source>
        <dbReference type="ARBA" id="ARBA00022741"/>
    </source>
</evidence>
<dbReference type="STRING" id="1069536.SINU_11165"/>
<dbReference type="PROSITE" id="PS51192">
    <property type="entry name" value="HELICASE_ATP_BIND_1"/>
    <property type="match status" value="1"/>
</dbReference>
<dbReference type="OrthoDB" id="9759544at2"/>
<dbReference type="CDD" id="cd17929">
    <property type="entry name" value="DEXHc_priA"/>
    <property type="match status" value="1"/>
</dbReference>
<dbReference type="GO" id="GO:0006302">
    <property type="term" value="P:double-strand break repair"/>
    <property type="evidence" value="ECO:0007669"/>
    <property type="project" value="InterPro"/>
</dbReference>
<proteinExistence type="inferred from homology"/>
<keyword evidence="16" id="KW-1185">Reference proteome</keyword>
<gene>
    <name evidence="12" type="primary">priA</name>
    <name evidence="15" type="ORF">SINU_11165</name>
</gene>
<name>A0A0U1QM19_9BACL</name>
<dbReference type="GO" id="GO:0016887">
    <property type="term" value="F:ATP hydrolysis activity"/>
    <property type="evidence" value="ECO:0007669"/>
    <property type="project" value="RHEA"/>
</dbReference>
<comment type="similarity">
    <text evidence="12">Belongs to the helicase family. PriA subfamily.</text>
</comment>
<evidence type="ECO:0000259" key="13">
    <source>
        <dbReference type="PROSITE" id="PS51192"/>
    </source>
</evidence>
<dbReference type="InterPro" id="IPR042115">
    <property type="entry name" value="PriA_3primeBD_sf"/>
</dbReference>
<evidence type="ECO:0000256" key="6">
    <source>
        <dbReference type="ARBA" id="ARBA00022806"/>
    </source>
</evidence>
<dbReference type="Pfam" id="PF18319">
    <property type="entry name" value="Zn_ribbon_PriA"/>
    <property type="match status" value="1"/>
</dbReference>
<dbReference type="GO" id="GO:0006270">
    <property type="term" value="P:DNA replication initiation"/>
    <property type="evidence" value="ECO:0007669"/>
    <property type="project" value="TreeGrafter"/>
</dbReference>
<dbReference type="GO" id="GO:0006269">
    <property type="term" value="P:DNA replication, synthesis of primer"/>
    <property type="evidence" value="ECO:0007669"/>
    <property type="project" value="UniProtKB-KW"/>
</dbReference>
<dbReference type="CDD" id="cd18804">
    <property type="entry name" value="SF2_C_priA"/>
    <property type="match status" value="1"/>
</dbReference>
<feature type="binding site" evidence="12">
    <location>
        <position position="542"/>
    </location>
    <ligand>
        <name>Zn(2+)</name>
        <dbReference type="ChEBI" id="CHEBI:29105"/>
        <label>2</label>
    </ligand>
</feature>
<dbReference type="InterPro" id="IPR005259">
    <property type="entry name" value="PriA"/>
</dbReference>
<dbReference type="EMBL" id="AFVQ02000157">
    <property type="protein sequence ID" value="KLI01841.1"/>
    <property type="molecule type" value="Genomic_DNA"/>
</dbReference>
<dbReference type="HAMAP" id="MF_00983">
    <property type="entry name" value="PriA"/>
    <property type="match status" value="1"/>
</dbReference>
<evidence type="ECO:0000256" key="8">
    <source>
        <dbReference type="ARBA" id="ARBA00022840"/>
    </source>
</evidence>
<dbReference type="NCBIfam" id="NF004066">
    <property type="entry name" value="PRK05580.1-3"/>
    <property type="match status" value="1"/>
</dbReference>
<evidence type="ECO:0000313" key="15">
    <source>
        <dbReference type="EMBL" id="KLI01841.1"/>
    </source>
</evidence>
<keyword evidence="2 12" id="KW-0235">DNA replication</keyword>
<keyword evidence="7 12" id="KW-0862">Zinc</keyword>
<dbReference type="GO" id="GO:0006310">
    <property type="term" value="P:DNA recombination"/>
    <property type="evidence" value="ECO:0007669"/>
    <property type="project" value="InterPro"/>
</dbReference>
<evidence type="ECO:0000256" key="5">
    <source>
        <dbReference type="ARBA" id="ARBA00022801"/>
    </source>
</evidence>
<keyword evidence="10 12" id="KW-0413">Isomerase</keyword>
<dbReference type="InterPro" id="IPR011545">
    <property type="entry name" value="DEAD/DEAH_box_helicase_dom"/>
</dbReference>
<evidence type="ECO:0000256" key="1">
    <source>
        <dbReference type="ARBA" id="ARBA00022515"/>
    </source>
</evidence>
<dbReference type="AlphaFoldDB" id="A0A0U1QM19"/>
<dbReference type="GO" id="GO:0003677">
    <property type="term" value="F:DNA binding"/>
    <property type="evidence" value="ECO:0007669"/>
    <property type="project" value="UniProtKB-UniRule"/>
</dbReference>
<dbReference type="RefSeq" id="WP_010023261.1">
    <property type="nucleotide sequence ID" value="NZ_AFVQ02000157.1"/>
</dbReference>
<dbReference type="Proteomes" id="UP000035553">
    <property type="component" value="Unassembled WGS sequence"/>
</dbReference>
<dbReference type="InterPro" id="IPR041236">
    <property type="entry name" value="PriA_C"/>
</dbReference>
<evidence type="ECO:0000256" key="2">
    <source>
        <dbReference type="ARBA" id="ARBA00022705"/>
    </source>
</evidence>
<feature type="domain" description="Helicase C-terminal" evidence="14">
    <location>
        <begin position="547"/>
        <end position="701"/>
    </location>
</feature>
<dbReference type="GO" id="GO:0008270">
    <property type="term" value="F:zinc ion binding"/>
    <property type="evidence" value="ECO:0007669"/>
    <property type="project" value="UniProtKB-UniRule"/>
</dbReference>
<dbReference type="FunFam" id="3.40.1440.60:FF:000001">
    <property type="entry name" value="Primosomal protein N"/>
    <property type="match status" value="1"/>
</dbReference>
<comment type="catalytic activity">
    <reaction evidence="12">
        <text>Couples ATP hydrolysis with the unwinding of duplex DNA by translocating in the 3'-5' direction.</text>
        <dbReference type="EC" id="5.6.2.4"/>
    </reaction>
</comment>
<dbReference type="InterPro" id="IPR041222">
    <property type="entry name" value="PriA_3primeBD"/>
</dbReference>
<dbReference type="SMART" id="SM00490">
    <property type="entry name" value="HELICc"/>
    <property type="match status" value="1"/>
</dbReference>
<keyword evidence="4 12" id="KW-0547">Nucleotide-binding</keyword>
<dbReference type="NCBIfam" id="TIGR00595">
    <property type="entry name" value="priA"/>
    <property type="match status" value="1"/>
</dbReference>
<accession>A0A0U1QM19</accession>
<keyword evidence="1 12" id="KW-0639">Primosome</keyword>
<keyword evidence="8 12" id="KW-0067">ATP-binding</keyword>
<comment type="caution">
    <text evidence="15">The sequence shown here is derived from an EMBL/GenBank/DDBJ whole genome shotgun (WGS) entry which is preliminary data.</text>
</comment>
<evidence type="ECO:0000256" key="7">
    <source>
        <dbReference type="ARBA" id="ARBA00022833"/>
    </source>
</evidence>
<dbReference type="Pfam" id="PF18074">
    <property type="entry name" value="PriA_C"/>
    <property type="match status" value="1"/>
</dbReference>
<comment type="catalytic activity">
    <reaction evidence="11 12">
        <text>ATP + H2O = ADP + phosphate + H(+)</text>
        <dbReference type="Rhea" id="RHEA:13065"/>
        <dbReference type="ChEBI" id="CHEBI:15377"/>
        <dbReference type="ChEBI" id="CHEBI:15378"/>
        <dbReference type="ChEBI" id="CHEBI:30616"/>
        <dbReference type="ChEBI" id="CHEBI:43474"/>
        <dbReference type="ChEBI" id="CHEBI:456216"/>
        <dbReference type="EC" id="5.6.2.4"/>
    </reaction>
</comment>
<evidence type="ECO:0000259" key="14">
    <source>
        <dbReference type="PROSITE" id="PS51194"/>
    </source>
</evidence>
<dbReference type="Pfam" id="PF00271">
    <property type="entry name" value="Helicase_C"/>
    <property type="match status" value="1"/>
</dbReference>
<reference evidence="15 16" key="1">
    <citation type="journal article" date="2011" name="J. Bacteriol.">
        <title>Draft genome sequence of Sporolactobacillus inulinus strain CASD, an efficient D-lactic acid-producing bacterium with high-concentration lactate tolerance capability.</title>
        <authorList>
            <person name="Yu B."/>
            <person name="Su F."/>
            <person name="Wang L."/>
            <person name="Xu K."/>
            <person name="Zhao B."/>
            <person name="Xu P."/>
        </authorList>
    </citation>
    <scope>NUCLEOTIDE SEQUENCE [LARGE SCALE GENOMIC DNA]</scope>
    <source>
        <strain evidence="15 16">CASD</strain>
    </source>
</reference>
<feature type="binding site" evidence="12">
    <location>
        <position position="555"/>
    </location>
    <ligand>
        <name>Zn(2+)</name>
        <dbReference type="ChEBI" id="CHEBI:29105"/>
        <label>1</label>
    </ligand>
</feature>
<organism evidence="15 16">
    <name type="scientific">Sporolactobacillus inulinus CASD</name>
    <dbReference type="NCBI Taxonomy" id="1069536"/>
    <lineage>
        <taxon>Bacteria</taxon>
        <taxon>Bacillati</taxon>
        <taxon>Bacillota</taxon>
        <taxon>Bacilli</taxon>
        <taxon>Bacillales</taxon>
        <taxon>Sporolactobacillaceae</taxon>
        <taxon>Sporolactobacillus</taxon>
    </lineage>
</organism>
<keyword evidence="5 12" id="KW-0378">Hydrolase</keyword>
<dbReference type="Gene3D" id="3.40.1440.60">
    <property type="entry name" value="PriA, 3(prime) DNA-binding domain"/>
    <property type="match status" value="1"/>
</dbReference>
<evidence type="ECO:0000256" key="3">
    <source>
        <dbReference type="ARBA" id="ARBA00022723"/>
    </source>
</evidence>
<dbReference type="SUPFAM" id="SSF52540">
    <property type="entry name" value="P-loop containing nucleoside triphosphate hydrolases"/>
    <property type="match status" value="2"/>
</dbReference>
<evidence type="ECO:0000256" key="9">
    <source>
        <dbReference type="ARBA" id="ARBA00023125"/>
    </source>
</evidence>
<comment type="function">
    <text evidence="12">Initiates the restart of stalled replication forks, which reloads the replicative helicase on sites other than the origin of replication. Recognizes and binds to abandoned replication forks and remodels them to uncover a helicase loading site. Promotes assembly of the primosome at these replication forks.</text>
</comment>
<dbReference type="InterPro" id="IPR040498">
    <property type="entry name" value="PriA_CRR"/>
</dbReference>
<sequence>MIAEVYIDIPAKPVNRPFDYRIPDNLTELVKPGVRVTVPFGRTRRLGFVTALKEKSEFKQLKGLDSVEDHVPVLTPELIELGGWLANQTLCSTVTAFQAMLPAAMKADYKKLIVIDQIERLLEEDPELAAFLQSAKQPIWSEIIKAHPEWAKRMQRAIKHGLISVQQLVKNQAKAKKAAAVTVEAPRSLLEDELNQLDKRSHRQKEVLEFLLKQPDLQHFHETIQKLVKHGLSREAIMKLAEKGLLKQGYIEQFRDPYNRPVDRTQPLALTEEQAHALEPILTAMQREEHKVFLCHGVTGSGKTEIYLQSIQRVIEQGKQAIVLVPEISLTPQMVSRFKGRFGDHVAVMHSGLSRGEKYDEWRKIREEKVQVVVGARSAVFAPFKKLGLIIIDEEHESSYKQEDMPRYHARDVAIHRAKKHHCPVVLGSATPALESFARAQKNVYTLLSLKERVNHRPLPSVHIIDLREELREGNRSVFSKELLEKIKDRLAKQEQSVLFLNRRGYSTFMMCRSCGAVVKCPHCDISLTYHRAQQLLKCHYCGYEQAVPAACPNCSSDAMRFFGTGTQKVEAELNRLIPEARVIRMDVDTTRKKGSHEKLLRRFGKEEADILLGTQMIAKGLDFPKVTLVGVLAADSLLHLPDFRASEKTFQLLTQVSGRAGRHALPGEVVIQSYAPDHYAVTDAAHHDYGAFYQQEMLLRKRAGYPPFYYLVLISLSHPEPAKAAESAERIASILRRKLSHTSQIYGPVVPSVAKIKDRYRYQCMVKYKREPELMPVLHQIMQHFQDSGKAQLQLTVDLNPVTLM</sequence>
<evidence type="ECO:0000256" key="12">
    <source>
        <dbReference type="HAMAP-Rule" id="MF_00983"/>
    </source>
</evidence>
<keyword evidence="6 12" id="KW-0347">Helicase</keyword>
<feature type="binding site" evidence="12">
    <location>
        <position position="524"/>
    </location>
    <ligand>
        <name>Zn(2+)</name>
        <dbReference type="ChEBI" id="CHEBI:29105"/>
        <label>2</label>
    </ligand>
</feature>